<evidence type="ECO:0000313" key="2">
    <source>
        <dbReference type="EMBL" id="CAB4900509.1"/>
    </source>
</evidence>
<gene>
    <name evidence="2" type="ORF">UFOPK3564_00542</name>
</gene>
<name>A0A6J7GAZ7_9ZZZZ</name>
<reference evidence="2" key="1">
    <citation type="submission" date="2020-05" db="EMBL/GenBank/DDBJ databases">
        <authorList>
            <person name="Chiriac C."/>
            <person name="Salcher M."/>
            <person name="Ghai R."/>
            <person name="Kavagutti S V."/>
        </authorList>
    </citation>
    <scope>NUCLEOTIDE SEQUENCE</scope>
</reference>
<protein>
    <submittedName>
        <fullName evidence="2">Unannotated protein</fullName>
    </submittedName>
</protein>
<dbReference type="AlphaFoldDB" id="A0A6J7GAZ7"/>
<dbReference type="EMBL" id="CAFBMK010000018">
    <property type="protein sequence ID" value="CAB4900509.1"/>
    <property type="molecule type" value="Genomic_DNA"/>
</dbReference>
<accession>A0A6J7GAZ7</accession>
<feature type="region of interest" description="Disordered" evidence="1">
    <location>
        <begin position="1"/>
        <end position="25"/>
    </location>
</feature>
<organism evidence="2">
    <name type="scientific">freshwater metagenome</name>
    <dbReference type="NCBI Taxonomy" id="449393"/>
    <lineage>
        <taxon>unclassified sequences</taxon>
        <taxon>metagenomes</taxon>
        <taxon>ecological metagenomes</taxon>
    </lineage>
</organism>
<evidence type="ECO:0000256" key="1">
    <source>
        <dbReference type="SAM" id="MobiDB-lite"/>
    </source>
</evidence>
<sequence>MTGPRTGQAHQATADANGSPDEVRAQLGHRVILRSARSRASDALGTVIANDTYADRDAVLLVRHDDGVDRWRQRTHLRVLGQPDATPSSLETLAWDLQLQPPAYLDPALAAIHAAWASSTTR</sequence>
<proteinExistence type="predicted"/>